<dbReference type="WBParaSite" id="HPLM_0001404101-mRNA-1">
    <property type="protein sequence ID" value="HPLM_0001404101-mRNA-1"/>
    <property type="gene ID" value="HPLM_0001404101"/>
</dbReference>
<feature type="compositionally biased region" description="Low complexity" evidence="1">
    <location>
        <begin position="1"/>
        <end position="22"/>
    </location>
</feature>
<reference evidence="4" key="1">
    <citation type="submission" date="2017-02" db="UniProtKB">
        <authorList>
            <consortium name="WormBaseParasite"/>
        </authorList>
    </citation>
    <scope>IDENTIFICATION</scope>
</reference>
<name>A0A0N4WRD0_HAEPC</name>
<dbReference type="OMA" id="THQFAML"/>
<gene>
    <name evidence="2" type="ORF">HPLM_LOCUS14033</name>
</gene>
<evidence type="ECO:0000313" key="3">
    <source>
        <dbReference type="Proteomes" id="UP000268014"/>
    </source>
</evidence>
<dbReference type="OrthoDB" id="10317315at2759"/>
<proteinExistence type="predicted"/>
<feature type="region of interest" description="Disordered" evidence="1">
    <location>
        <begin position="1"/>
        <end position="23"/>
    </location>
</feature>
<dbReference type="AlphaFoldDB" id="A0A0N4WRD0"/>
<protein>
    <submittedName>
        <fullName evidence="4">Archease domain-containing protein</fullName>
    </submittedName>
</protein>
<organism evidence="4">
    <name type="scientific">Haemonchus placei</name>
    <name type="common">Barber's pole worm</name>
    <dbReference type="NCBI Taxonomy" id="6290"/>
    <lineage>
        <taxon>Eukaryota</taxon>
        <taxon>Metazoa</taxon>
        <taxon>Ecdysozoa</taxon>
        <taxon>Nematoda</taxon>
        <taxon>Chromadorea</taxon>
        <taxon>Rhabditida</taxon>
        <taxon>Rhabditina</taxon>
        <taxon>Rhabditomorpha</taxon>
        <taxon>Strongyloidea</taxon>
        <taxon>Trichostrongylidae</taxon>
        <taxon>Haemonchus</taxon>
    </lineage>
</organism>
<keyword evidence="3" id="KW-1185">Reference proteome</keyword>
<dbReference type="EMBL" id="UZAF01018419">
    <property type="protein sequence ID" value="VDO51563.1"/>
    <property type="molecule type" value="Genomic_DNA"/>
</dbReference>
<dbReference type="InterPro" id="IPR035126">
    <property type="entry name" value="SCVP"/>
</dbReference>
<reference evidence="2 3" key="2">
    <citation type="submission" date="2018-11" db="EMBL/GenBank/DDBJ databases">
        <authorList>
            <consortium name="Pathogen Informatics"/>
        </authorList>
    </citation>
    <scope>NUCLEOTIDE SEQUENCE [LARGE SCALE GENOMIC DNA]</scope>
    <source>
        <strain evidence="2 3">MHpl1</strain>
    </source>
</reference>
<evidence type="ECO:0000313" key="2">
    <source>
        <dbReference type="EMBL" id="VDO51563.1"/>
    </source>
</evidence>
<dbReference type="Proteomes" id="UP000268014">
    <property type="component" value="Unassembled WGS sequence"/>
</dbReference>
<dbReference type="Pfam" id="PF17619">
    <property type="entry name" value="SCVP"/>
    <property type="match status" value="1"/>
</dbReference>
<accession>A0A0N4WRD0</accession>
<evidence type="ECO:0000313" key="4">
    <source>
        <dbReference type="WBParaSite" id="HPLM_0001404101-mRNA-1"/>
    </source>
</evidence>
<sequence>MTSPSPSGASSSSDSPVTAGTSHGKELAVDEANVVIETKLKFNPGLNTFFMDAFREAVKHYAHANGVEYSDAVVQERTHQLGDKLAMEYFVHGVDCEQLGKFLSAGKLMTNHLVKNVISICNGRPMLL</sequence>
<evidence type="ECO:0000256" key="1">
    <source>
        <dbReference type="SAM" id="MobiDB-lite"/>
    </source>
</evidence>